<dbReference type="EMBL" id="CP014873">
    <property type="protein sequence ID" value="ANK61609.1"/>
    <property type="molecule type" value="Genomic_DNA"/>
</dbReference>
<proteinExistence type="predicted"/>
<dbReference type="KEGG" id="lbt:AYR52_11490"/>
<evidence type="ECO:0000313" key="1">
    <source>
        <dbReference type="EMBL" id="ANK61609.1"/>
    </source>
</evidence>
<name>A0A192GYL2_9LACO</name>
<gene>
    <name evidence="1" type="ORF">AYR53_01825</name>
</gene>
<sequence length="176" mass="19811">MLRQPIKYSTRYITFIAVVTAICVVGRYLFQFLPNVQPVTDIIIFITIYFGFTTGFYVATLSILISNLLLGFGIWTLPQILAYSAVVCLSYGLAHYAWFQQHLLGQAAFSLFAGYFYGFVVSAGQIPFIGGPRAFIPYYLAGLYFDSLHAIGNFVIYLALIPALHRIIKQFNLDFS</sequence>
<dbReference type="Gene3D" id="1.10.1760.20">
    <property type="match status" value="1"/>
</dbReference>
<dbReference type="AlphaFoldDB" id="A0A192GYL2"/>
<dbReference type="Proteomes" id="UP000078582">
    <property type="component" value="Chromosome"/>
</dbReference>
<protein>
    <submittedName>
        <fullName evidence="1">Uncharacterized protein</fullName>
    </submittedName>
</protein>
<organism evidence="1 2">
    <name type="scientific">Loigolactobacillus backii</name>
    <dbReference type="NCBI Taxonomy" id="375175"/>
    <lineage>
        <taxon>Bacteria</taxon>
        <taxon>Bacillati</taxon>
        <taxon>Bacillota</taxon>
        <taxon>Bacilli</taxon>
        <taxon>Lactobacillales</taxon>
        <taxon>Lactobacillaceae</taxon>
        <taxon>Loigolactobacillus</taxon>
    </lineage>
</organism>
<keyword evidence="2" id="KW-1185">Reference proteome</keyword>
<dbReference type="STRING" id="375175.AYR53_01825"/>
<reference evidence="1 2" key="1">
    <citation type="submission" date="2016-03" db="EMBL/GenBank/DDBJ databases">
        <title>Pediococcus and Lactobacillus from brewery environment - whole genome sequencing and assembly.</title>
        <authorList>
            <person name="Behr J."/>
            <person name="Geissler A.J."/>
            <person name="Vogel R.F."/>
        </authorList>
    </citation>
    <scope>NUCLEOTIDE SEQUENCE [LARGE SCALE GENOMIC DNA]</scope>
    <source>
        <strain evidence="1 2">TMW 1.1989</strain>
    </source>
</reference>
<dbReference type="OrthoDB" id="5198189at2"/>
<evidence type="ECO:0000313" key="2">
    <source>
        <dbReference type="Proteomes" id="UP000078582"/>
    </source>
</evidence>
<accession>A0A192GYL2</accession>